<accession>A0A239H3K1</accession>
<evidence type="ECO:0000259" key="3">
    <source>
        <dbReference type="SMART" id="SM00244"/>
    </source>
</evidence>
<keyword evidence="2" id="KW-1133">Transmembrane helix</keyword>
<dbReference type="EMBL" id="FZPD01000002">
    <property type="protein sequence ID" value="SNS76026.1"/>
    <property type="molecule type" value="Genomic_DNA"/>
</dbReference>
<evidence type="ECO:0000313" key="5">
    <source>
        <dbReference type="Proteomes" id="UP000198393"/>
    </source>
</evidence>
<dbReference type="PANTHER" id="PTHR23222:SF0">
    <property type="entry name" value="PROHIBITIN 1"/>
    <property type="match status" value="1"/>
</dbReference>
<feature type="transmembrane region" description="Helical" evidence="2">
    <location>
        <begin position="6"/>
        <end position="24"/>
    </location>
</feature>
<gene>
    <name evidence="4" type="ORF">SAMN05421640_1128</name>
</gene>
<sequence length="274" mass="30972">MDNRKYLPFIIIGIIAFVVLLSAFNRIFYRIEASERAVIFKTLSGELEKQNIIGPGWHVKAPWNEKYVYEVSESKIEETMDVLDKNGLSISVDVTIRFHPKYDAIGTIQENFRGDYIQRLVIPEARSTVRQVMGRYTAEEIYSTKRPEVEASIKEETRQVLGAPGNEVEMKSLLIRSIKLPEQIKTAIENKLKQEQEALAYEFRLDREKSEAERKRIAAEGEAQANKIINSSLTDELLKMRGIEATMNIANSPNSKVIVIGGADGGLPLILNGN</sequence>
<dbReference type="SUPFAM" id="SSF117892">
    <property type="entry name" value="Band 7/SPFH domain"/>
    <property type="match status" value="1"/>
</dbReference>
<feature type="domain" description="Band 7" evidence="3">
    <location>
        <begin position="26"/>
        <end position="192"/>
    </location>
</feature>
<dbReference type="CDD" id="cd03401">
    <property type="entry name" value="SPFH_prohibitin"/>
    <property type="match status" value="1"/>
</dbReference>
<proteinExistence type="predicted"/>
<dbReference type="Pfam" id="PF01145">
    <property type="entry name" value="Band_7"/>
    <property type="match status" value="1"/>
</dbReference>
<dbReference type="GO" id="GO:0016020">
    <property type="term" value="C:membrane"/>
    <property type="evidence" value="ECO:0007669"/>
    <property type="project" value="UniProtKB-SubCell"/>
</dbReference>
<keyword evidence="5" id="KW-1185">Reference proteome</keyword>
<evidence type="ECO:0000313" key="4">
    <source>
        <dbReference type="EMBL" id="SNS76026.1"/>
    </source>
</evidence>
<dbReference type="AlphaFoldDB" id="A0A239H3K1"/>
<keyword evidence="2" id="KW-0812">Transmembrane</keyword>
<dbReference type="Gene3D" id="3.30.479.30">
    <property type="entry name" value="Band 7 domain"/>
    <property type="match status" value="1"/>
</dbReference>
<dbReference type="PANTHER" id="PTHR23222">
    <property type="entry name" value="PROHIBITIN"/>
    <property type="match status" value="1"/>
</dbReference>
<dbReference type="InterPro" id="IPR000163">
    <property type="entry name" value="Prohibitin"/>
</dbReference>
<evidence type="ECO:0000256" key="1">
    <source>
        <dbReference type="ARBA" id="ARBA00004167"/>
    </source>
</evidence>
<evidence type="ECO:0000256" key="2">
    <source>
        <dbReference type="SAM" id="Phobius"/>
    </source>
</evidence>
<dbReference type="Proteomes" id="UP000198393">
    <property type="component" value="Unassembled WGS sequence"/>
</dbReference>
<keyword evidence="2" id="KW-0472">Membrane</keyword>
<dbReference type="RefSeq" id="WP_089355889.1">
    <property type="nucleotide sequence ID" value="NZ_FZPD01000002.1"/>
</dbReference>
<reference evidence="4 5" key="1">
    <citation type="submission" date="2017-06" db="EMBL/GenBank/DDBJ databases">
        <authorList>
            <person name="Kim H.J."/>
            <person name="Triplett B.A."/>
        </authorList>
    </citation>
    <scope>NUCLEOTIDE SEQUENCE [LARGE SCALE GENOMIC DNA]</scope>
    <source>
        <strain evidence="4 5">DSM 19307</strain>
    </source>
</reference>
<name>A0A239H3K1_EKHLU</name>
<dbReference type="InterPro" id="IPR036013">
    <property type="entry name" value="Band_7/SPFH_dom_sf"/>
</dbReference>
<dbReference type="InterPro" id="IPR001107">
    <property type="entry name" value="Band_7"/>
</dbReference>
<organism evidence="4 5">
    <name type="scientific">Ekhidna lutea</name>
    <dbReference type="NCBI Taxonomy" id="447679"/>
    <lineage>
        <taxon>Bacteria</taxon>
        <taxon>Pseudomonadati</taxon>
        <taxon>Bacteroidota</taxon>
        <taxon>Cytophagia</taxon>
        <taxon>Cytophagales</taxon>
        <taxon>Reichenbachiellaceae</taxon>
        <taxon>Ekhidna</taxon>
    </lineage>
</organism>
<comment type="subcellular location">
    <subcellularLocation>
        <location evidence="1">Membrane</location>
        <topology evidence="1">Single-pass membrane protein</topology>
    </subcellularLocation>
</comment>
<dbReference type="OrthoDB" id="9792660at2"/>
<protein>
    <submittedName>
        <fullName evidence="4">SPFH domain, Band 7 family protein</fullName>
    </submittedName>
</protein>
<dbReference type="SMART" id="SM00244">
    <property type="entry name" value="PHB"/>
    <property type="match status" value="1"/>
</dbReference>